<dbReference type="KEGG" id="azo:azo1419"/>
<dbReference type="eggNOG" id="COG3568">
    <property type="taxonomic scope" value="Bacteria"/>
</dbReference>
<accession>A1K5D1</accession>
<evidence type="ECO:0000313" key="3">
    <source>
        <dbReference type="Proteomes" id="UP000002588"/>
    </source>
</evidence>
<reference evidence="2 3" key="1">
    <citation type="journal article" date="2006" name="Nat. Biotechnol.">
        <title>Complete genome of the mutualistic, N2-fixing grass endophyte Azoarcus sp. strain BH72.</title>
        <authorList>
            <person name="Krause A."/>
            <person name="Ramakumar A."/>
            <person name="Bartels D."/>
            <person name="Battistoni F."/>
            <person name="Bekel T."/>
            <person name="Boch J."/>
            <person name="Boehm M."/>
            <person name="Friedrich F."/>
            <person name="Hurek T."/>
            <person name="Krause L."/>
            <person name="Linke B."/>
            <person name="McHardy A.C."/>
            <person name="Sarkar A."/>
            <person name="Schneiker S."/>
            <person name="Syed A.A."/>
            <person name="Thauer R."/>
            <person name="Vorhoelter F.-J."/>
            <person name="Weidner S."/>
            <person name="Puehler A."/>
            <person name="Reinhold-Hurek B."/>
            <person name="Kaiser O."/>
            <person name="Goesmann A."/>
        </authorList>
    </citation>
    <scope>NUCLEOTIDE SEQUENCE [LARGE SCALE GENOMIC DNA]</scope>
    <source>
        <strain evidence="2 3">BH72</strain>
    </source>
</reference>
<dbReference type="InterPro" id="IPR005135">
    <property type="entry name" value="Endo/exonuclease/phosphatase"/>
</dbReference>
<dbReference type="Pfam" id="PF03372">
    <property type="entry name" value="Exo_endo_phos"/>
    <property type="match status" value="1"/>
</dbReference>
<dbReference type="InterPro" id="IPR036691">
    <property type="entry name" value="Endo/exonu/phosph_ase_sf"/>
</dbReference>
<dbReference type="SUPFAM" id="SSF56219">
    <property type="entry name" value="DNase I-like"/>
    <property type="match status" value="1"/>
</dbReference>
<dbReference type="InterPro" id="IPR051916">
    <property type="entry name" value="GPI-anchor_lipid_remodeler"/>
</dbReference>
<dbReference type="STRING" id="62928.azo1419"/>
<organism evidence="2 3">
    <name type="scientific">Azoarcus sp. (strain BH72)</name>
    <dbReference type="NCBI Taxonomy" id="418699"/>
    <lineage>
        <taxon>Bacteria</taxon>
        <taxon>Pseudomonadati</taxon>
        <taxon>Pseudomonadota</taxon>
        <taxon>Betaproteobacteria</taxon>
        <taxon>Rhodocyclales</taxon>
        <taxon>Zoogloeaceae</taxon>
        <taxon>Azoarcus</taxon>
    </lineage>
</organism>
<feature type="domain" description="Endonuclease/exonuclease/phosphatase" evidence="1">
    <location>
        <begin position="4"/>
        <end position="274"/>
    </location>
</feature>
<dbReference type="HOGENOM" id="CLU_064248_0_0_4"/>
<keyword evidence="3" id="KW-1185">Reference proteome</keyword>
<dbReference type="EMBL" id="AM406670">
    <property type="protein sequence ID" value="CAL94036.1"/>
    <property type="molecule type" value="Genomic_DNA"/>
</dbReference>
<dbReference type="AlphaFoldDB" id="A1K5D1"/>
<name>A1K5D1_AZOSB</name>
<evidence type="ECO:0000259" key="1">
    <source>
        <dbReference type="Pfam" id="PF03372"/>
    </source>
</evidence>
<dbReference type="GO" id="GO:0016020">
    <property type="term" value="C:membrane"/>
    <property type="evidence" value="ECO:0007669"/>
    <property type="project" value="GOC"/>
</dbReference>
<proteinExistence type="predicted"/>
<dbReference type="Proteomes" id="UP000002588">
    <property type="component" value="Chromosome"/>
</dbReference>
<sequence length="283" mass="29921">MRIVSWNIQWGRGADGVVRLARTIEALRALGELDVICLQEVAEHFPGLPGGEAGDEPRQLAEAFPGYEAVFGAAVDVPGAGGGRARFGNLLLSRLPLGAVFRHLLPAPPDPGRPSMQRVCVEAVVQAPFGDLRVMTTHLEYYSPRQRAAQVQALRTLQHDVAAAALLPPAGKEGNPAFAARARPAAAVLCGDFNCEPGSVEHAALCADAAVAGAAFRDCWTVLHGAAPHPPSVGLHGAEWPDRPYCCDFVFASEGLVPRVRSLQIVTETAASDHQPVLLELSA</sequence>
<dbReference type="PANTHER" id="PTHR14859">
    <property type="entry name" value="CALCOFLUOR WHITE HYPERSENSITIVE PROTEIN PRECURSOR"/>
    <property type="match status" value="1"/>
</dbReference>
<dbReference type="RefSeq" id="WP_011765152.1">
    <property type="nucleotide sequence ID" value="NC_008702.1"/>
</dbReference>
<evidence type="ECO:0000313" key="2">
    <source>
        <dbReference type="EMBL" id="CAL94036.1"/>
    </source>
</evidence>
<dbReference type="Gene3D" id="3.60.10.10">
    <property type="entry name" value="Endonuclease/exonuclease/phosphatase"/>
    <property type="match status" value="1"/>
</dbReference>
<dbReference type="PANTHER" id="PTHR14859:SF0">
    <property type="entry name" value="ENDONUCLEASE_EXONUCLEASE_PHOSPHATASE FAMILY PROTEIN, EXPRESSED"/>
    <property type="match status" value="1"/>
</dbReference>
<dbReference type="GO" id="GO:0006506">
    <property type="term" value="P:GPI anchor biosynthetic process"/>
    <property type="evidence" value="ECO:0007669"/>
    <property type="project" value="TreeGrafter"/>
</dbReference>
<protein>
    <recommendedName>
        <fullName evidence="1">Endonuclease/exonuclease/phosphatase domain-containing protein</fullName>
    </recommendedName>
</protein>
<gene>
    <name evidence="2" type="ordered locus">azo1419</name>
</gene>
<dbReference type="GO" id="GO:0003824">
    <property type="term" value="F:catalytic activity"/>
    <property type="evidence" value="ECO:0007669"/>
    <property type="project" value="InterPro"/>
</dbReference>